<dbReference type="GO" id="GO:0016877">
    <property type="term" value="F:ligase activity, forming carbon-sulfur bonds"/>
    <property type="evidence" value="ECO:0007669"/>
    <property type="project" value="UniProtKB-ARBA"/>
</dbReference>
<dbReference type="Proteomes" id="UP000035909">
    <property type="component" value="Unassembled WGS sequence"/>
</dbReference>
<keyword evidence="2" id="KW-0436">Ligase</keyword>
<evidence type="ECO:0000313" key="6">
    <source>
        <dbReference type="Proteomes" id="UP000035909"/>
    </source>
</evidence>
<dbReference type="FunFam" id="3.30.300.30:FF:000008">
    <property type="entry name" value="2,3-dihydroxybenzoate-AMP ligase"/>
    <property type="match status" value="1"/>
</dbReference>
<keyword evidence="6" id="KW-1185">Reference proteome</keyword>
<dbReference type="AlphaFoldDB" id="A0A0J1HIY8"/>
<dbReference type="InterPro" id="IPR050237">
    <property type="entry name" value="ATP-dep_AMP-bd_enzyme"/>
</dbReference>
<proteinExistence type="inferred from homology"/>
<dbReference type="NCBIfam" id="NF004837">
    <property type="entry name" value="PRK06187.1"/>
    <property type="match status" value="1"/>
</dbReference>
<dbReference type="Gene3D" id="3.30.300.30">
    <property type="match status" value="1"/>
</dbReference>
<comment type="similarity">
    <text evidence="1">Belongs to the ATP-dependent AMP-binding enzyme family.</text>
</comment>
<dbReference type="PANTHER" id="PTHR43767:SF12">
    <property type="entry name" value="AMP-DEPENDENT SYNTHETASE AND LIGASE"/>
    <property type="match status" value="1"/>
</dbReference>
<dbReference type="Gene3D" id="3.40.50.12780">
    <property type="entry name" value="N-terminal domain of ligase-like"/>
    <property type="match status" value="1"/>
</dbReference>
<dbReference type="InterPro" id="IPR045851">
    <property type="entry name" value="AMP-bd_C_sf"/>
</dbReference>
<dbReference type="InterPro" id="IPR042099">
    <property type="entry name" value="ANL_N_sf"/>
</dbReference>
<dbReference type="RefSeq" id="WP_047883534.1">
    <property type="nucleotide sequence ID" value="NZ_LDOU01000002.1"/>
</dbReference>
<evidence type="ECO:0000259" key="3">
    <source>
        <dbReference type="Pfam" id="PF00501"/>
    </source>
</evidence>
<dbReference type="PROSITE" id="PS00455">
    <property type="entry name" value="AMP_BINDING"/>
    <property type="match status" value="1"/>
</dbReference>
<dbReference type="InterPro" id="IPR020845">
    <property type="entry name" value="AMP-binding_CS"/>
</dbReference>
<dbReference type="Pfam" id="PF00501">
    <property type="entry name" value="AMP-binding"/>
    <property type="match status" value="1"/>
</dbReference>
<protein>
    <submittedName>
        <fullName evidence="5">Acyl-CoA synthetase</fullName>
    </submittedName>
</protein>
<dbReference type="SUPFAM" id="SSF56801">
    <property type="entry name" value="Acetyl-CoA synthetase-like"/>
    <property type="match status" value="1"/>
</dbReference>
<evidence type="ECO:0000313" key="5">
    <source>
        <dbReference type="EMBL" id="KLV11575.1"/>
    </source>
</evidence>
<dbReference type="PATRIC" id="fig|320778.3.peg.478"/>
<organism evidence="5 6">
    <name type="scientific">Photobacterium ganghwense</name>
    <dbReference type="NCBI Taxonomy" id="320778"/>
    <lineage>
        <taxon>Bacteria</taxon>
        <taxon>Pseudomonadati</taxon>
        <taxon>Pseudomonadota</taxon>
        <taxon>Gammaproteobacteria</taxon>
        <taxon>Vibrionales</taxon>
        <taxon>Vibrionaceae</taxon>
        <taxon>Photobacterium</taxon>
    </lineage>
</organism>
<sequence>MMNLAAALQRNAACKPNQVALVCGETEITYAQFDAIAGKIAHALIQNGIQAGDRVALSCPNLPFFPLVYYGIQKAGAVAVPLNVLLKSREIKYHLEDSKAKFYFCFEGTPDLPMAREGIAAFGAVDSCESMIVMTLDQTQHKFEGQPTLNSFIHDVEPLEDYVQREADDTCVILYTSGTTGLPKGAELTQNNIVMNAMVAQNIMATQGSEVHLITLPLFHTFGQTVHLNAGVLSGAKLVLVPRFEPNHVLELIEKHKVNIFAGVPTMYIGLIHAQLNYDVSSLRIAVSGGASLPTEVIRTFESRFNVPILEGYGLSETSPIACFNHLDCERIPGSVGQPVQGVEVRVVDVEGKTLPIGEEGEIIVRGHNIMKGYLDRPDATEAAIRNGWFYTGDIGRFDESGNMYIVDRVKDMIIRGGFNVYPREIEEVFMTHPSVAMVAVIGIPNEEYGEEIKAYVVLKEGQEIEADELQAWGKAQFAAFKYPRFVEIRKQLPMSATGKILKRELKAEIKEVTA</sequence>
<reference evidence="5 6" key="1">
    <citation type="submission" date="2015-05" db="EMBL/GenBank/DDBJ databases">
        <title>Photobacterium galathea sp. nov.</title>
        <authorList>
            <person name="Machado H."/>
            <person name="Gram L."/>
        </authorList>
    </citation>
    <scope>NUCLEOTIDE SEQUENCE [LARGE SCALE GENOMIC DNA]</scope>
    <source>
        <strain evidence="5 6">DSM 22954</strain>
    </source>
</reference>
<feature type="domain" description="AMP-binding enzyme C-terminal" evidence="4">
    <location>
        <begin position="425"/>
        <end position="500"/>
    </location>
</feature>
<comment type="caution">
    <text evidence="5">The sequence shown here is derived from an EMBL/GenBank/DDBJ whole genome shotgun (WGS) entry which is preliminary data.</text>
</comment>
<dbReference type="CDD" id="cd05936">
    <property type="entry name" value="FC-FACS_FadD_like"/>
    <property type="match status" value="1"/>
</dbReference>
<gene>
    <name evidence="5" type="ORF">ABT57_02255</name>
</gene>
<feature type="domain" description="AMP-dependent synthetase/ligase" evidence="3">
    <location>
        <begin position="8"/>
        <end position="375"/>
    </location>
</feature>
<dbReference type="STRING" id="320778.ABT57_02255"/>
<dbReference type="PANTHER" id="PTHR43767">
    <property type="entry name" value="LONG-CHAIN-FATTY-ACID--COA LIGASE"/>
    <property type="match status" value="1"/>
</dbReference>
<dbReference type="OrthoDB" id="9803968at2"/>
<accession>A0A0J1HIY8</accession>
<dbReference type="EMBL" id="LDOU01000002">
    <property type="protein sequence ID" value="KLV11575.1"/>
    <property type="molecule type" value="Genomic_DNA"/>
</dbReference>
<name>A0A0J1HIY8_9GAMM</name>
<evidence type="ECO:0000259" key="4">
    <source>
        <dbReference type="Pfam" id="PF13193"/>
    </source>
</evidence>
<evidence type="ECO:0000256" key="2">
    <source>
        <dbReference type="ARBA" id="ARBA00022598"/>
    </source>
</evidence>
<evidence type="ECO:0000256" key="1">
    <source>
        <dbReference type="ARBA" id="ARBA00006432"/>
    </source>
</evidence>
<dbReference type="Pfam" id="PF13193">
    <property type="entry name" value="AMP-binding_C"/>
    <property type="match status" value="1"/>
</dbReference>
<dbReference type="InterPro" id="IPR000873">
    <property type="entry name" value="AMP-dep_synth/lig_dom"/>
</dbReference>
<dbReference type="InterPro" id="IPR025110">
    <property type="entry name" value="AMP-bd_C"/>
</dbReference>